<proteinExistence type="predicted"/>
<sequence length="150" mass="14953">MTLRVHAPVAGRVLGLAEVPDAVFAQGLVGPGWAIEPSGEGAVTAVAPVAGRVVKGHPHAFVLLASEGRGVLVHLGIDTVQLGGDGFTVHVAEGNPVAVGDPMITFEPGAVAAGGRSPVCPVIALDGAAEQVRRLAPAHVASGAPLFDWG</sequence>
<reference evidence="8" key="1">
    <citation type="journal article" date="2021" name="PeerJ">
        <title>Extensive microbial diversity within the chicken gut microbiome revealed by metagenomics and culture.</title>
        <authorList>
            <person name="Gilroy R."/>
            <person name="Ravi A."/>
            <person name="Getino M."/>
            <person name="Pursley I."/>
            <person name="Horton D.L."/>
            <person name="Alikhan N.F."/>
            <person name="Baker D."/>
            <person name="Gharbi K."/>
            <person name="Hall N."/>
            <person name="Watson M."/>
            <person name="Adriaenssens E.M."/>
            <person name="Foster-Nyarko E."/>
            <person name="Jarju S."/>
            <person name="Secka A."/>
            <person name="Antonio M."/>
            <person name="Oren A."/>
            <person name="Chaudhuri R.R."/>
            <person name="La Ragione R."/>
            <person name="Hildebrand F."/>
            <person name="Pallen M.J."/>
        </authorList>
    </citation>
    <scope>NUCLEOTIDE SEQUENCE</scope>
    <source>
        <strain evidence="8">ChiGjej4B4-7305</strain>
    </source>
</reference>
<dbReference type="PROSITE" id="PS00371">
    <property type="entry name" value="PTS_EIIA_TYPE_1_HIS"/>
    <property type="match status" value="1"/>
</dbReference>
<dbReference type="PROSITE" id="PS51093">
    <property type="entry name" value="PTS_EIIA_TYPE_1"/>
    <property type="match status" value="1"/>
</dbReference>
<evidence type="ECO:0000256" key="4">
    <source>
        <dbReference type="ARBA" id="ARBA00022679"/>
    </source>
</evidence>
<keyword evidence="5" id="KW-0598">Phosphotransferase system</keyword>
<feature type="domain" description="PTS EIIA type-1" evidence="7">
    <location>
        <begin position="21"/>
        <end position="126"/>
    </location>
</feature>
<keyword evidence="3 8" id="KW-0762">Sugar transport</keyword>
<evidence type="ECO:0000256" key="6">
    <source>
        <dbReference type="ARBA" id="ARBA00022777"/>
    </source>
</evidence>
<evidence type="ECO:0000313" key="9">
    <source>
        <dbReference type="Proteomes" id="UP000824037"/>
    </source>
</evidence>
<protein>
    <submittedName>
        <fullName evidence="8">PTS glucose transporter subunit IIA</fullName>
    </submittedName>
</protein>
<evidence type="ECO:0000256" key="5">
    <source>
        <dbReference type="ARBA" id="ARBA00022683"/>
    </source>
</evidence>
<dbReference type="PANTHER" id="PTHR45008:SF1">
    <property type="entry name" value="PTS SYSTEM GLUCOSE-SPECIFIC EIIA COMPONENT"/>
    <property type="match status" value="1"/>
</dbReference>
<dbReference type="GO" id="GO:0009401">
    <property type="term" value="P:phosphoenolpyruvate-dependent sugar phosphotransferase system"/>
    <property type="evidence" value="ECO:0007669"/>
    <property type="project" value="UniProtKB-KW"/>
</dbReference>
<accession>A0A9D2ECH5</accession>
<gene>
    <name evidence="8" type="ORF">H9815_04570</name>
</gene>
<dbReference type="GO" id="GO:0005737">
    <property type="term" value="C:cytoplasm"/>
    <property type="evidence" value="ECO:0007669"/>
    <property type="project" value="UniProtKB-SubCell"/>
</dbReference>
<keyword evidence="6" id="KW-0418">Kinase</keyword>
<comment type="subcellular location">
    <subcellularLocation>
        <location evidence="1">Cytoplasm</location>
    </subcellularLocation>
</comment>
<organism evidence="8 9">
    <name type="scientific">Candidatus Ruania gallistercoris</name>
    <dbReference type="NCBI Taxonomy" id="2838746"/>
    <lineage>
        <taxon>Bacteria</taxon>
        <taxon>Bacillati</taxon>
        <taxon>Actinomycetota</taxon>
        <taxon>Actinomycetes</taxon>
        <taxon>Micrococcales</taxon>
        <taxon>Ruaniaceae</taxon>
        <taxon>Ruania</taxon>
    </lineage>
</organism>
<dbReference type="Gene3D" id="2.70.70.10">
    <property type="entry name" value="Glucose Permease (Domain IIA)"/>
    <property type="match status" value="1"/>
</dbReference>
<dbReference type="InterPro" id="IPR011055">
    <property type="entry name" value="Dup_hybrid_motif"/>
</dbReference>
<dbReference type="AlphaFoldDB" id="A0A9D2ECH5"/>
<dbReference type="PANTHER" id="PTHR45008">
    <property type="entry name" value="PTS SYSTEM GLUCOSE-SPECIFIC EIIA COMPONENT"/>
    <property type="match status" value="1"/>
</dbReference>
<keyword evidence="2" id="KW-0813">Transport</keyword>
<evidence type="ECO:0000256" key="2">
    <source>
        <dbReference type="ARBA" id="ARBA00022448"/>
    </source>
</evidence>
<evidence type="ECO:0000259" key="7">
    <source>
        <dbReference type="PROSITE" id="PS51093"/>
    </source>
</evidence>
<evidence type="ECO:0000256" key="1">
    <source>
        <dbReference type="ARBA" id="ARBA00004496"/>
    </source>
</evidence>
<comment type="caution">
    <text evidence="8">The sequence shown here is derived from an EMBL/GenBank/DDBJ whole genome shotgun (WGS) entry which is preliminary data.</text>
</comment>
<dbReference type="GO" id="GO:0016301">
    <property type="term" value="F:kinase activity"/>
    <property type="evidence" value="ECO:0007669"/>
    <property type="project" value="UniProtKB-KW"/>
</dbReference>
<name>A0A9D2ECH5_9MICO</name>
<dbReference type="Proteomes" id="UP000824037">
    <property type="component" value="Unassembled WGS sequence"/>
</dbReference>
<evidence type="ECO:0000256" key="3">
    <source>
        <dbReference type="ARBA" id="ARBA00022597"/>
    </source>
</evidence>
<dbReference type="EMBL" id="DXBY01000074">
    <property type="protein sequence ID" value="HIZ35029.1"/>
    <property type="molecule type" value="Genomic_DNA"/>
</dbReference>
<dbReference type="Pfam" id="PF00358">
    <property type="entry name" value="PTS_EIIA_1"/>
    <property type="match status" value="1"/>
</dbReference>
<dbReference type="InterPro" id="IPR050890">
    <property type="entry name" value="PTS_EIIA_component"/>
</dbReference>
<reference evidence="8" key="2">
    <citation type="submission" date="2021-04" db="EMBL/GenBank/DDBJ databases">
        <authorList>
            <person name="Gilroy R."/>
        </authorList>
    </citation>
    <scope>NUCLEOTIDE SEQUENCE</scope>
    <source>
        <strain evidence="8">ChiGjej4B4-7305</strain>
    </source>
</reference>
<keyword evidence="4" id="KW-0808">Transferase</keyword>
<evidence type="ECO:0000313" key="8">
    <source>
        <dbReference type="EMBL" id="HIZ35029.1"/>
    </source>
</evidence>
<dbReference type="InterPro" id="IPR001127">
    <property type="entry name" value="PTS_EIIA_1_perm"/>
</dbReference>
<dbReference type="SUPFAM" id="SSF51261">
    <property type="entry name" value="Duplicated hybrid motif"/>
    <property type="match status" value="1"/>
</dbReference>